<evidence type="ECO:0000313" key="7">
    <source>
        <dbReference type="EMBL" id="MCS5717214.1"/>
    </source>
</evidence>
<proteinExistence type="predicted"/>
<sequence>MRKTKKLATAAVVAVAAITMAGCTASDGGGDDGGVVTLQFWSWAPGSDEMVEAFNASHPNIKVVHTDAGGGEQSSAKLLTAVRANNAPDIAAIENTALPRLIVAGVPMDITDEVADVKDKFAPGTWEQTTFDGHTYGVPQDIGPMALLYRSDIFAQYGITTPPVTWDDYKADAAAIKAQNPDLVMASITTDGWGWFAAVAEQAGDHWWSVKDGKWTVDIDGAGSKKVMDFFQGMYDDGLISTDPILTPTYNQQLNEGTMLSWPSAVWAPGVIYGVAPETAGKWELSPLPRWDADDAAVSFQGGSSVAVISGSKHPKEAAEFVKWQNASEEGATMILNVANGYPAALSGQEIATEQKPPALMPQQTDYYQVAADIAADTVPVTWGPNTDVAQSTLTDALNAAVQNGTSWSDALTTTQKAVVDDLKKKGYEVAEG</sequence>
<dbReference type="CDD" id="cd13585">
    <property type="entry name" value="PBP2_TMBP_like"/>
    <property type="match status" value="1"/>
</dbReference>
<feature type="signal peptide" evidence="6">
    <location>
        <begin position="1"/>
        <end position="21"/>
    </location>
</feature>
<name>A0ABT2GQJ7_9MICO</name>
<dbReference type="PANTHER" id="PTHR43649">
    <property type="entry name" value="ARABINOSE-BINDING PROTEIN-RELATED"/>
    <property type="match status" value="1"/>
</dbReference>
<evidence type="ECO:0000256" key="3">
    <source>
        <dbReference type="ARBA" id="ARBA00023136"/>
    </source>
</evidence>
<dbReference type="Gene3D" id="3.40.190.10">
    <property type="entry name" value="Periplasmic binding protein-like II"/>
    <property type="match status" value="1"/>
</dbReference>
<evidence type="ECO:0000256" key="6">
    <source>
        <dbReference type="SAM" id="SignalP"/>
    </source>
</evidence>
<dbReference type="SUPFAM" id="SSF53850">
    <property type="entry name" value="Periplasmic binding protein-like II"/>
    <property type="match status" value="1"/>
</dbReference>
<keyword evidence="3" id="KW-0472">Membrane</keyword>
<dbReference type="PANTHER" id="PTHR43649:SF33">
    <property type="entry name" value="POLYGALACTURONAN_RHAMNOGALACTURONAN-BINDING PROTEIN YTCQ"/>
    <property type="match status" value="1"/>
</dbReference>
<dbReference type="Pfam" id="PF01547">
    <property type="entry name" value="SBP_bac_1"/>
    <property type="match status" value="1"/>
</dbReference>
<dbReference type="PROSITE" id="PS51257">
    <property type="entry name" value="PROKAR_LIPOPROTEIN"/>
    <property type="match status" value="1"/>
</dbReference>
<organism evidence="7 8">
    <name type="scientific">Herbiconiux aconitum</name>
    <dbReference type="NCBI Taxonomy" id="2970913"/>
    <lineage>
        <taxon>Bacteria</taxon>
        <taxon>Bacillati</taxon>
        <taxon>Actinomycetota</taxon>
        <taxon>Actinomycetes</taxon>
        <taxon>Micrococcales</taxon>
        <taxon>Microbacteriaceae</taxon>
        <taxon>Herbiconiux</taxon>
    </lineage>
</organism>
<keyword evidence="1" id="KW-1003">Cell membrane</keyword>
<dbReference type="InterPro" id="IPR006059">
    <property type="entry name" value="SBP"/>
</dbReference>
<dbReference type="EMBL" id="JANLCM010000001">
    <property type="protein sequence ID" value="MCS5717214.1"/>
    <property type="molecule type" value="Genomic_DNA"/>
</dbReference>
<keyword evidence="4" id="KW-0564">Palmitate</keyword>
<feature type="chain" id="PRO_5045799301" evidence="6">
    <location>
        <begin position="22"/>
        <end position="433"/>
    </location>
</feature>
<keyword evidence="5" id="KW-0449">Lipoprotein</keyword>
<evidence type="ECO:0000313" key="8">
    <source>
        <dbReference type="Proteomes" id="UP001165584"/>
    </source>
</evidence>
<protein>
    <submittedName>
        <fullName evidence="7">Sugar ABC transporter substrate-binding protein</fullName>
    </submittedName>
</protein>
<evidence type="ECO:0000256" key="1">
    <source>
        <dbReference type="ARBA" id="ARBA00022475"/>
    </source>
</evidence>
<evidence type="ECO:0000256" key="2">
    <source>
        <dbReference type="ARBA" id="ARBA00022729"/>
    </source>
</evidence>
<keyword evidence="8" id="KW-1185">Reference proteome</keyword>
<accession>A0ABT2GQJ7</accession>
<dbReference type="Proteomes" id="UP001165584">
    <property type="component" value="Unassembled WGS sequence"/>
</dbReference>
<gene>
    <name evidence="7" type="ORF">N1027_03585</name>
</gene>
<comment type="caution">
    <text evidence="7">The sequence shown here is derived from an EMBL/GenBank/DDBJ whole genome shotgun (WGS) entry which is preliminary data.</text>
</comment>
<keyword evidence="2 6" id="KW-0732">Signal</keyword>
<reference evidence="7" key="1">
    <citation type="submission" date="2022-08" db="EMBL/GenBank/DDBJ databases">
        <authorList>
            <person name="Deng Y."/>
            <person name="Han X.-F."/>
            <person name="Zhang Y.-Q."/>
        </authorList>
    </citation>
    <scope>NUCLEOTIDE SEQUENCE</scope>
    <source>
        <strain evidence="7">CPCC 205763</strain>
    </source>
</reference>
<dbReference type="RefSeq" id="WP_259505294.1">
    <property type="nucleotide sequence ID" value="NZ_JANLCM010000001.1"/>
</dbReference>
<evidence type="ECO:0000256" key="4">
    <source>
        <dbReference type="ARBA" id="ARBA00023139"/>
    </source>
</evidence>
<evidence type="ECO:0000256" key="5">
    <source>
        <dbReference type="ARBA" id="ARBA00023288"/>
    </source>
</evidence>
<dbReference type="InterPro" id="IPR050490">
    <property type="entry name" value="Bact_solute-bd_prot1"/>
</dbReference>